<keyword evidence="6" id="KW-0235">DNA replication</keyword>
<keyword evidence="3" id="KW-0639">Primosome</keyword>
<evidence type="ECO:0000256" key="11">
    <source>
        <dbReference type="ARBA" id="ARBA00023125"/>
    </source>
</evidence>
<proteinExistence type="predicted"/>
<dbReference type="RefSeq" id="WP_220635729.1">
    <property type="nucleotide sequence ID" value="NZ_CAJQUM010000001.1"/>
</dbReference>
<keyword evidence="5" id="KW-0548">Nucleotidyltransferase</keyword>
<dbReference type="FunFam" id="3.90.580.10:FF:000001">
    <property type="entry name" value="DNA primase"/>
    <property type="match status" value="1"/>
</dbReference>
<evidence type="ECO:0000256" key="1">
    <source>
        <dbReference type="ARBA" id="ARBA00001947"/>
    </source>
</evidence>
<gene>
    <name evidence="15" type="ORF">GTOL_11687</name>
</gene>
<evidence type="ECO:0000256" key="12">
    <source>
        <dbReference type="ARBA" id="ARBA00023163"/>
    </source>
</evidence>
<feature type="compositionally biased region" description="Basic and acidic residues" evidence="13">
    <location>
        <begin position="103"/>
        <end position="119"/>
    </location>
</feature>
<dbReference type="GO" id="GO:0003899">
    <property type="term" value="F:DNA-directed RNA polymerase activity"/>
    <property type="evidence" value="ECO:0007669"/>
    <property type="project" value="InterPro"/>
</dbReference>
<sequence>MTKKSPGPQKIDTAELLARINIIDVIGQYVQLKKSGPEYEACCPFHTEVTPSFKVTPAKGFYHCFGCGAHGDAIDFLRAHLGLTFHDAVAALGDNKFPAPQTRQERAARRPAGDSEGNRDGCPWKPILPVPEAAGEPPRAHIKRGLPERVWCYRNAACQALGYVYRFKTSSGGKETLPLVYARHDQTGAHEWRWMAFPEPRPLYGLDRLAAKPDATVLLVEGEKCADAAAEVLPEYAVLTWPGGCKAVKKVDWRPLAGRKVICWPDADAKREPPTKAERSAL</sequence>
<keyword evidence="2" id="KW-0240">DNA-directed RNA polymerase</keyword>
<reference evidence="15" key="1">
    <citation type="submission" date="2021-04" db="EMBL/GenBank/DDBJ databases">
        <authorList>
            <person name="Hornung B."/>
        </authorList>
    </citation>
    <scope>NUCLEOTIDE SEQUENCE</scope>
    <source>
        <strain evidence="15">G5G6</strain>
    </source>
</reference>
<dbReference type="GO" id="GO:0008270">
    <property type="term" value="F:zinc ion binding"/>
    <property type="evidence" value="ECO:0007669"/>
    <property type="project" value="UniProtKB-KW"/>
</dbReference>
<keyword evidence="4" id="KW-0808">Transferase</keyword>
<evidence type="ECO:0000256" key="4">
    <source>
        <dbReference type="ARBA" id="ARBA00022679"/>
    </source>
</evidence>
<evidence type="ECO:0000256" key="3">
    <source>
        <dbReference type="ARBA" id="ARBA00022515"/>
    </source>
</evidence>
<dbReference type="AlphaFoldDB" id="A0A916J325"/>
<name>A0A916J325_9PROT</name>
<dbReference type="Pfam" id="PF19898">
    <property type="entry name" value="DUF6371"/>
    <property type="match status" value="1"/>
</dbReference>
<evidence type="ECO:0000256" key="6">
    <source>
        <dbReference type="ARBA" id="ARBA00022705"/>
    </source>
</evidence>
<evidence type="ECO:0000259" key="14">
    <source>
        <dbReference type="SMART" id="SM00400"/>
    </source>
</evidence>
<dbReference type="InterPro" id="IPR036977">
    <property type="entry name" value="DNA_primase_Znf_CHC2"/>
</dbReference>
<dbReference type="Pfam" id="PF01807">
    <property type="entry name" value="Zn_ribbon_DnaG"/>
    <property type="match status" value="1"/>
</dbReference>
<dbReference type="InterPro" id="IPR045951">
    <property type="entry name" value="DUF6371"/>
</dbReference>
<dbReference type="Proteomes" id="UP000742786">
    <property type="component" value="Unassembled WGS sequence"/>
</dbReference>
<dbReference type="InterPro" id="IPR050219">
    <property type="entry name" value="DnaG_primase"/>
</dbReference>
<keyword evidence="11" id="KW-0238">DNA-binding</keyword>
<keyword evidence="7" id="KW-0479">Metal-binding</keyword>
<dbReference type="InterPro" id="IPR034154">
    <property type="entry name" value="TOPRIM_DnaG/twinkle"/>
</dbReference>
<feature type="domain" description="Zinc finger CHC2-type" evidence="14">
    <location>
        <begin position="39"/>
        <end position="93"/>
    </location>
</feature>
<evidence type="ECO:0000256" key="9">
    <source>
        <dbReference type="ARBA" id="ARBA00022833"/>
    </source>
</evidence>
<dbReference type="GO" id="GO:0003677">
    <property type="term" value="F:DNA binding"/>
    <property type="evidence" value="ECO:0007669"/>
    <property type="project" value="UniProtKB-KW"/>
</dbReference>
<dbReference type="GO" id="GO:0005737">
    <property type="term" value="C:cytoplasm"/>
    <property type="evidence" value="ECO:0007669"/>
    <property type="project" value="TreeGrafter"/>
</dbReference>
<dbReference type="SMART" id="SM00400">
    <property type="entry name" value="ZnF_CHCC"/>
    <property type="match status" value="1"/>
</dbReference>
<evidence type="ECO:0000256" key="10">
    <source>
        <dbReference type="ARBA" id="ARBA00022842"/>
    </source>
</evidence>
<evidence type="ECO:0000256" key="8">
    <source>
        <dbReference type="ARBA" id="ARBA00022771"/>
    </source>
</evidence>
<keyword evidence="16" id="KW-1185">Reference proteome</keyword>
<dbReference type="PANTHER" id="PTHR30313:SF2">
    <property type="entry name" value="DNA PRIMASE"/>
    <property type="match status" value="1"/>
</dbReference>
<protein>
    <recommendedName>
        <fullName evidence="14">Zinc finger CHC2-type domain-containing protein</fullName>
    </recommendedName>
</protein>
<dbReference type="CDD" id="cd01029">
    <property type="entry name" value="TOPRIM_primases"/>
    <property type="match status" value="1"/>
</dbReference>
<dbReference type="Gene3D" id="3.90.580.10">
    <property type="entry name" value="Zinc finger, CHC2-type domain"/>
    <property type="match status" value="1"/>
</dbReference>
<keyword evidence="12" id="KW-0804">Transcription</keyword>
<evidence type="ECO:0000256" key="5">
    <source>
        <dbReference type="ARBA" id="ARBA00022695"/>
    </source>
</evidence>
<dbReference type="InterPro" id="IPR002694">
    <property type="entry name" value="Znf_CHC2"/>
</dbReference>
<keyword evidence="8" id="KW-0863">Zinc-finger</keyword>
<keyword evidence="10" id="KW-0460">Magnesium</keyword>
<dbReference type="GO" id="GO:1990077">
    <property type="term" value="C:primosome complex"/>
    <property type="evidence" value="ECO:0007669"/>
    <property type="project" value="UniProtKB-KW"/>
</dbReference>
<evidence type="ECO:0000313" key="16">
    <source>
        <dbReference type="Proteomes" id="UP000742786"/>
    </source>
</evidence>
<dbReference type="PANTHER" id="PTHR30313">
    <property type="entry name" value="DNA PRIMASE"/>
    <property type="match status" value="1"/>
</dbReference>
<dbReference type="GO" id="GO:0000428">
    <property type="term" value="C:DNA-directed RNA polymerase complex"/>
    <property type="evidence" value="ECO:0007669"/>
    <property type="project" value="UniProtKB-KW"/>
</dbReference>
<evidence type="ECO:0000256" key="7">
    <source>
        <dbReference type="ARBA" id="ARBA00022723"/>
    </source>
</evidence>
<evidence type="ECO:0000256" key="13">
    <source>
        <dbReference type="SAM" id="MobiDB-lite"/>
    </source>
</evidence>
<evidence type="ECO:0000313" key="15">
    <source>
        <dbReference type="EMBL" id="CAG4883804.1"/>
    </source>
</evidence>
<accession>A0A916J325</accession>
<keyword evidence="9" id="KW-0862">Zinc</keyword>
<feature type="region of interest" description="Disordered" evidence="13">
    <location>
        <begin position="96"/>
        <end position="123"/>
    </location>
</feature>
<dbReference type="EMBL" id="CAJQUM010000001">
    <property type="protein sequence ID" value="CAG4883804.1"/>
    <property type="molecule type" value="Genomic_DNA"/>
</dbReference>
<comment type="cofactor">
    <cofactor evidence="1">
        <name>Zn(2+)</name>
        <dbReference type="ChEBI" id="CHEBI:29105"/>
    </cofactor>
</comment>
<organism evidence="15 16">
    <name type="scientific">Georgfuchsia toluolica</name>
    <dbReference type="NCBI Taxonomy" id="424218"/>
    <lineage>
        <taxon>Bacteria</taxon>
        <taxon>Pseudomonadati</taxon>
        <taxon>Pseudomonadota</taxon>
        <taxon>Betaproteobacteria</taxon>
        <taxon>Nitrosomonadales</taxon>
        <taxon>Sterolibacteriaceae</taxon>
        <taxon>Georgfuchsia</taxon>
    </lineage>
</organism>
<dbReference type="GO" id="GO:0006269">
    <property type="term" value="P:DNA replication, synthesis of primer"/>
    <property type="evidence" value="ECO:0007669"/>
    <property type="project" value="UniProtKB-KW"/>
</dbReference>
<comment type="caution">
    <text evidence="15">The sequence shown here is derived from an EMBL/GenBank/DDBJ whole genome shotgun (WGS) entry which is preliminary data.</text>
</comment>
<evidence type="ECO:0000256" key="2">
    <source>
        <dbReference type="ARBA" id="ARBA00022478"/>
    </source>
</evidence>
<dbReference type="SUPFAM" id="SSF57783">
    <property type="entry name" value="Zinc beta-ribbon"/>
    <property type="match status" value="1"/>
</dbReference>